<feature type="domain" description="Translin-associated factor X-interacting protein 1 N-terminal" evidence="4">
    <location>
        <begin position="260"/>
        <end position="369"/>
    </location>
</feature>
<dbReference type="Pfam" id="PF15739">
    <property type="entry name" value="TSNAXIP1_N"/>
    <property type="match status" value="1"/>
</dbReference>
<evidence type="ECO:0000259" key="4">
    <source>
        <dbReference type="Pfam" id="PF15739"/>
    </source>
</evidence>
<sequence>MKIKIGMLVGIVQSRTQRWRNIATSEIYTHPQQKVVLCPRRHSKPSKPTLSVPHPARRLKRDIEPLDHILDRFGDQQKKDVSTLSSGHLNPNHANQHLERYLELQKPPIKFGKTALGGVKDIPALSMSSNNPTADTTITPNGHNSEPLSTRGTEEIASSNGNSTTLGVGDMIDLLSKFDMVKLRDKGVESKKPPILDVSRVKEEKTRPVRQFIPSYQLNLTKKDQFKMLQLIDKTVVQRAEGLSTHASGGSKCDRLQKYQKFIQQELELNHCPSEGPDLKRLEIYSKCFDTLITEFRTYAPLLAEIKNEYDRTVLSFQGDQSEVNFLRTKVQKLLSQNENRLLLKFERKKARELETQVESLRAENEKLKFELRRKLALYASYLPASVLHEKKKTDSLLAEVEHQIQNFDVGEDPISVSECQIEILQETVKSKLAEMNEMKRLQDLEYIPRITKEKIEESLRDVEDKLKKYTEKNSSLESHLAEKQSHIRQLEIVLREKEKQYLFLITEYNELSEAMASSNIKGVSDTQDIQSKNPEAETLTESEDNKSIQISQNDVMLSEPGNNSGALSQSHRENSIQHDIHSSADPIEPLGDSFSHQKLVTVNNDNDPIVFDDKSASFIKYSHEDVCTPLLKMDSEDFSSQPQESDLH</sequence>
<keyword evidence="1 2" id="KW-0175">Coiled coil</keyword>
<dbReference type="PANTHER" id="PTHR34916:SF1">
    <property type="entry name" value="GI:13385330"/>
    <property type="match status" value="1"/>
</dbReference>
<dbReference type="EMBL" id="JAFCIX010000577">
    <property type="protein sequence ID" value="KAH6585880.1"/>
    <property type="molecule type" value="Genomic_DNA"/>
</dbReference>
<evidence type="ECO:0000256" key="1">
    <source>
        <dbReference type="ARBA" id="ARBA00023054"/>
    </source>
</evidence>
<keyword evidence="6" id="KW-1185">Reference proteome</keyword>
<protein>
    <recommendedName>
        <fullName evidence="4">Translin-associated factor X-interacting protein 1 N-terminal domain-containing protein</fullName>
    </recommendedName>
</protein>
<organism evidence="5 6">
    <name type="scientific">Batrachochytrium salamandrivorans</name>
    <dbReference type="NCBI Taxonomy" id="1357716"/>
    <lineage>
        <taxon>Eukaryota</taxon>
        <taxon>Fungi</taxon>
        <taxon>Fungi incertae sedis</taxon>
        <taxon>Chytridiomycota</taxon>
        <taxon>Chytridiomycota incertae sedis</taxon>
        <taxon>Chytridiomycetes</taxon>
        <taxon>Rhizophydiales</taxon>
        <taxon>Rhizophydiales incertae sedis</taxon>
        <taxon>Batrachochytrium</taxon>
    </lineage>
</organism>
<feature type="region of interest" description="Disordered" evidence="3">
    <location>
        <begin position="523"/>
        <end position="546"/>
    </location>
</feature>
<reference evidence="5 6" key="1">
    <citation type="submission" date="2021-02" db="EMBL/GenBank/DDBJ databases">
        <title>Variation within the Batrachochytrium salamandrivorans European outbreak.</title>
        <authorList>
            <person name="Kelly M."/>
            <person name="Pasmans F."/>
            <person name="Shea T.P."/>
            <person name="Munoz J.F."/>
            <person name="Carranza S."/>
            <person name="Cuomo C.A."/>
            <person name="Martel A."/>
        </authorList>
    </citation>
    <scope>NUCLEOTIDE SEQUENCE [LARGE SCALE GENOMIC DNA]</scope>
    <source>
        <strain evidence="5 6">AMFP18/2</strain>
    </source>
</reference>
<dbReference type="Proteomes" id="UP001648503">
    <property type="component" value="Unassembled WGS sequence"/>
</dbReference>
<evidence type="ECO:0000313" key="5">
    <source>
        <dbReference type="EMBL" id="KAH6585880.1"/>
    </source>
</evidence>
<evidence type="ECO:0000313" key="6">
    <source>
        <dbReference type="Proteomes" id="UP001648503"/>
    </source>
</evidence>
<dbReference type="InterPro" id="IPR032755">
    <property type="entry name" value="TSNAXIP1_N"/>
</dbReference>
<comment type="caution">
    <text evidence="5">The sequence shown here is derived from an EMBL/GenBank/DDBJ whole genome shotgun (WGS) entry which is preliminary data.</text>
</comment>
<dbReference type="PANTHER" id="PTHR34916">
    <property type="entry name" value="GI:13385330"/>
    <property type="match status" value="1"/>
</dbReference>
<accession>A0ABQ8EVF2</accession>
<feature type="region of interest" description="Disordered" evidence="3">
    <location>
        <begin position="557"/>
        <end position="576"/>
    </location>
</feature>
<feature type="coiled-coil region" evidence="2">
    <location>
        <begin position="422"/>
        <end position="515"/>
    </location>
</feature>
<proteinExistence type="predicted"/>
<feature type="compositionally biased region" description="Polar residues" evidence="3">
    <location>
        <begin position="557"/>
        <end position="570"/>
    </location>
</feature>
<feature type="region of interest" description="Disordered" evidence="3">
    <location>
        <begin position="127"/>
        <end position="163"/>
    </location>
</feature>
<feature type="compositionally biased region" description="Polar residues" evidence="3">
    <location>
        <begin position="523"/>
        <end position="534"/>
    </location>
</feature>
<name>A0ABQ8EVF2_9FUNG</name>
<evidence type="ECO:0000256" key="3">
    <source>
        <dbReference type="SAM" id="MobiDB-lite"/>
    </source>
</evidence>
<feature type="coiled-coil region" evidence="2">
    <location>
        <begin position="344"/>
        <end position="378"/>
    </location>
</feature>
<gene>
    <name evidence="5" type="ORF">BASA50_000825</name>
</gene>
<evidence type="ECO:0000256" key="2">
    <source>
        <dbReference type="SAM" id="Coils"/>
    </source>
</evidence>